<name>A0A6V7PY75_ANACO</name>
<dbReference type="InterPro" id="IPR016072">
    <property type="entry name" value="Skp1_comp_dimer"/>
</dbReference>
<dbReference type="InterPro" id="IPR036296">
    <property type="entry name" value="SKP1-like_dim_sf"/>
</dbReference>
<protein>
    <recommendedName>
        <fullName evidence="4">SKP1-like protein</fullName>
    </recommendedName>
</protein>
<dbReference type="Pfam" id="PF01466">
    <property type="entry name" value="Skp1"/>
    <property type="match status" value="1"/>
</dbReference>
<dbReference type="UniPathway" id="UPA00143"/>
<evidence type="ECO:0000256" key="4">
    <source>
        <dbReference type="PIRNR" id="PIRNR028729"/>
    </source>
</evidence>
<keyword evidence="3 4" id="KW-0833">Ubl conjugation pathway</keyword>
<evidence type="ECO:0000313" key="6">
    <source>
        <dbReference type="EMBL" id="CAD1835700.1"/>
    </source>
</evidence>
<accession>A0A6V7PY75</accession>
<dbReference type="Gene3D" id="3.30.710.10">
    <property type="entry name" value="Potassium Channel Kv1.1, Chain A"/>
    <property type="match status" value="1"/>
</dbReference>
<dbReference type="GO" id="GO:0006511">
    <property type="term" value="P:ubiquitin-dependent protein catabolic process"/>
    <property type="evidence" value="ECO:0007669"/>
    <property type="project" value="InterPro"/>
</dbReference>
<evidence type="ECO:0000256" key="3">
    <source>
        <dbReference type="ARBA" id="ARBA00022786"/>
    </source>
</evidence>
<dbReference type="InterPro" id="IPR011333">
    <property type="entry name" value="SKP1/BTB/POZ_sf"/>
</dbReference>
<dbReference type="GO" id="GO:0009867">
    <property type="term" value="P:jasmonic acid mediated signaling pathway"/>
    <property type="evidence" value="ECO:0007669"/>
    <property type="project" value="UniProtKB-ARBA"/>
</dbReference>
<comment type="function">
    <text evidence="4">Involved in ubiquitination and subsequent proteasomal degradation of target proteins. Together with CUL1, RBX1 and a F-box protein, it forms a SCF E3 ubiquitin ligase complex. The functional specificity of this complex depends on the type of F-box protein. In the SCF complex, it serves as an adapter that links the F-box protein to CUL1.</text>
</comment>
<dbReference type="PIRSF" id="PIRSF028729">
    <property type="entry name" value="E3_ubiquit_lig_SCF_Skp"/>
    <property type="match status" value="1"/>
</dbReference>
<evidence type="ECO:0000259" key="5">
    <source>
        <dbReference type="Pfam" id="PF01466"/>
    </source>
</evidence>
<dbReference type="InterPro" id="IPR001232">
    <property type="entry name" value="SKP1-like"/>
</dbReference>
<dbReference type="EMBL" id="LR862153">
    <property type="protein sequence ID" value="CAD1835700.1"/>
    <property type="molecule type" value="Genomic_DNA"/>
</dbReference>
<comment type="similarity">
    <text evidence="2 4">Belongs to the SKP1 family.</text>
</comment>
<dbReference type="SMART" id="SM00512">
    <property type="entry name" value="Skp1"/>
    <property type="match status" value="1"/>
</dbReference>
<dbReference type="InterPro" id="IPR016897">
    <property type="entry name" value="SKP1"/>
</dbReference>
<sequence>MAGKMKMKLKSSEGKELEVDAAMVTGQSGLLRALIDIGITDVLLDDVATATLAKIVGYFMMHDAHDAALARADAGTPDAAAARAEAEQAILEYDRNFIDVDMDTLYCILMEMSLPLHMIYGMSPSNATLGSLPSRCEGLLELATKKVANLITDKSPEEIRALFRIENDFTPEEEEYIDRNIHGHIE</sequence>
<proteinExistence type="inferred from homology"/>
<dbReference type="AlphaFoldDB" id="A0A6V7PY75"/>
<comment type="pathway">
    <text evidence="1 4">Protein modification; protein ubiquitination.</text>
</comment>
<gene>
    <name evidence="6" type="ORF">CB5_LOCUS18911</name>
</gene>
<evidence type="ECO:0000256" key="1">
    <source>
        <dbReference type="ARBA" id="ARBA00004906"/>
    </source>
</evidence>
<comment type="subunit">
    <text evidence="4">Part of a SCF (SKP1-cullin-F-box) protein ligase complex.</text>
</comment>
<feature type="domain" description="SKP1 component dimerisation" evidence="5">
    <location>
        <begin position="138"/>
        <end position="178"/>
    </location>
</feature>
<reference evidence="6" key="1">
    <citation type="submission" date="2020-07" db="EMBL/GenBank/DDBJ databases">
        <authorList>
            <person name="Lin J."/>
        </authorList>
    </citation>
    <scope>NUCLEOTIDE SEQUENCE</scope>
</reference>
<evidence type="ECO:0000256" key="2">
    <source>
        <dbReference type="ARBA" id="ARBA00009993"/>
    </source>
</evidence>
<organism evidence="6">
    <name type="scientific">Ananas comosus var. bracteatus</name>
    <name type="common">red pineapple</name>
    <dbReference type="NCBI Taxonomy" id="296719"/>
    <lineage>
        <taxon>Eukaryota</taxon>
        <taxon>Viridiplantae</taxon>
        <taxon>Streptophyta</taxon>
        <taxon>Embryophyta</taxon>
        <taxon>Tracheophyta</taxon>
        <taxon>Spermatophyta</taxon>
        <taxon>Magnoliopsida</taxon>
        <taxon>Liliopsida</taxon>
        <taxon>Poales</taxon>
        <taxon>Bromeliaceae</taxon>
        <taxon>Bromelioideae</taxon>
        <taxon>Ananas</taxon>
    </lineage>
</organism>
<dbReference type="GO" id="GO:0016567">
    <property type="term" value="P:protein ubiquitination"/>
    <property type="evidence" value="ECO:0007669"/>
    <property type="project" value="UniProtKB-UniRule"/>
</dbReference>
<dbReference type="PANTHER" id="PTHR11165">
    <property type="entry name" value="SKP1"/>
    <property type="match status" value="1"/>
</dbReference>
<dbReference type="SUPFAM" id="SSF81382">
    <property type="entry name" value="Skp1 dimerisation domain-like"/>
    <property type="match status" value="1"/>
</dbReference>